<dbReference type="InterPro" id="IPR002935">
    <property type="entry name" value="SAM_O-MeTrfase"/>
</dbReference>
<evidence type="ECO:0000256" key="2">
    <source>
        <dbReference type="ARBA" id="ARBA00022679"/>
    </source>
</evidence>
<sequence length="282" mass="31573">MSSISCFNLPQSCSPLPVKPHKMLLADKFSKPISQRYQCATSAPVADLGDLEKIGKNLLRSDALHEYILQTYVYPREHEQLKALRELTKKHPLGFMSVPPEEGQLMSILLKIMNAKKTLELGVFTGYSLLTAALALPEDGKITAIDVNKSEYELGLPFIRKAGVEEKITFIESEALPILDKMLKEIKEDELYDFAFVDADKDNYPEYHERLLKLVRVGGIIVYDNTLWLGTVAGPVDPSLPKLILEVRDAILKFNKVLAADPRIEISQVCIGDGISICRRVC</sequence>
<dbReference type="Proteomes" id="UP001085076">
    <property type="component" value="Miscellaneous, Linkage group lg01"/>
</dbReference>
<dbReference type="PANTHER" id="PTHR10509:SF34">
    <property type="entry name" value="TAPETUM-SPECIFIC METHYLTRANSFERASE 1"/>
    <property type="match status" value="1"/>
</dbReference>
<proteinExistence type="inferred from homology"/>
<accession>A0A9D5HVY9</accession>
<dbReference type="CDD" id="cd02440">
    <property type="entry name" value="AdoMet_MTases"/>
    <property type="match status" value="1"/>
</dbReference>
<dbReference type="Pfam" id="PF01596">
    <property type="entry name" value="Methyltransf_3"/>
    <property type="match status" value="1"/>
</dbReference>
<keyword evidence="1" id="KW-0489">Methyltransferase</keyword>
<keyword evidence="4" id="KW-0479">Metal-binding</keyword>
<dbReference type="Gene3D" id="3.40.50.150">
    <property type="entry name" value="Vaccinia Virus protein VP39"/>
    <property type="match status" value="1"/>
</dbReference>
<dbReference type="GO" id="GO:0046872">
    <property type="term" value="F:metal ion binding"/>
    <property type="evidence" value="ECO:0007669"/>
    <property type="project" value="UniProtKB-KW"/>
</dbReference>
<dbReference type="AlphaFoldDB" id="A0A9D5HVY9"/>
<evidence type="ECO:0000256" key="5">
    <source>
        <dbReference type="ARBA" id="ARBA00023453"/>
    </source>
</evidence>
<dbReference type="PROSITE" id="PS51682">
    <property type="entry name" value="SAM_OMT_I"/>
    <property type="match status" value="1"/>
</dbReference>
<keyword evidence="7" id="KW-1185">Reference proteome</keyword>
<evidence type="ECO:0000256" key="1">
    <source>
        <dbReference type="ARBA" id="ARBA00022603"/>
    </source>
</evidence>
<dbReference type="OrthoDB" id="10251242at2759"/>
<dbReference type="InterPro" id="IPR050362">
    <property type="entry name" value="Cation-dep_OMT"/>
</dbReference>
<dbReference type="InterPro" id="IPR029063">
    <property type="entry name" value="SAM-dependent_MTases_sf"/>
</dbReference>
<dbReference type="SUPFAM" id="SSF53335">
    <property type="entry name" value="S-adenosyl-L-methionine-dependent methyltransferases"/>
    <property type="match status" value="1"/>
</dbReference>
<evidence type="ECO:0008006" key="8">
    <source>
        <dbReference type="Google" id="ProtNLM"/>
    </source>
</evidence>
<dbReference type="EMBL" id="JAGGNH010000001">
    <property type="protein sequence ID" value="KAJ0989432.1"/>
    <property type="molecule type" value="Genomic_DNA"/>
</dbReference>
<organism evidence="6 7">
    <name type="scientific">Dioscorea zingiberensis</name>
    <dbReference type="NCBI Taxonomy" id="325984"/>
    <lineage>
        <taxon>Eukaryota</taxon>
        <taxon>Viridiplantae</taxon>
        <taxon>Streptophyta</taxon>
        <taxon>Embryophyta</taxon>
        <taxon>Tracheophyta</taxon>
        <taxon>Spermatophyta</taxon>
        <taxon>Magnoliopsida</taxon>
        <taxon>Liliopsida</taxon>
        <taxon>Dioscoreales</taxon>
        <taxon>Dioscoreaceae</taxon>
        <taxon>Dioscorea</taxon>
    </lineage>
</organism>
<reference evidence="6" key="1">
    <citation type="submission" date="2021-03" db="EMBL/GenBank/DDBJ databases">
        <authorList>
            <person name="Li Z."/>
            <person name="Yang C."/>
        </authorList>
    </citation>
    <scope>NUCLEOTIDE SEQUENCE</scope>
    <source>
        <strain evidence="6">Dzin_1.0</strain>
        <tissue evidence="6">Leaf</tissue>
    </source>
</reference>
<reference evidence="6" key="2">
    <citation type="journal article" date="2022" name="Hortic Res">
        <title>The genome of Dioscorea zingiberensis sheds light on the biosynthesis, origin and evolution of the medicinally important diosgenin saponins.</title>
        <authorList>
            <person name="Li Y."/>
            <person name="Tan C."/>
            <person name="Li Z."/>
            <person name="Guo J."/>
            <person name="Li S."/>
            <person name="Chen X."/>
            <person name="Wang C."/>
            <person name="Dai X."/>
            <person name="Yang H."/>
            <person name="Song W."/>
            <person name="Hou L."/>
            <person name="Xu J."/>
            <person name="Tong Z."/>
            <person name="Xu A."/>
            <person name="Yuan X."/>
            <person name="Wang W."/>
            <person name="Yang Q."/>
            <person name="Chen L."/>
            <person name="Sun Z."/>
            <person name="Wang K."/>
            <person name="Pan B."/>
            <person name="Chen J."/>
            <person name="Bao Y."/>
            <person name="Liu F."/>
            <person name="Qi X."/>
            <person name="Gang D.R."/>
            <person name="Wen J."/>
            <person name="Li J."/>
        </authorList>
    </citation>
    <scope>NUCLEOTIDE SEQUENCE</scope>
    <source>
        <strain evidence="6">Dzin_1.0</strain>
    </source>
</reference>
<evidence type="ECO:0000313" key="6">
    <source>
        <dbReference type="EMBL" id="KAJ0989432.1"/>
    </source>
</evidence>
<evidence type="ECO:0000256" key="4">
    <source>
        <dbReference type="ARBA" id="ARBA00022723"/>
    </source>
</evidence>
<name>A0A9D5HVY9_9LILI</name>
<keyword evidence="3" id="KW-0949">S-adenosyl-L-methionine</keyword>
<gene>
    <name evidence="6" type="ORF">J5N97_007788</name>
</gene>
<dbReference type="PANTHER" id="PTHR10509">
    <property type="entry name" value="O-METHYLTRANSFERASE-RELATED"/>
    <property type="match status" value="1"/>
</dbReference>
<comment type="similarity">
    <text evidence="5">Belongs to the class I-like SAM-binding methyltransferase superfamily. Cation-dependent O-methyltransferase family.</text>
</comment>
<keyword evidence="2" id="KW-0808">Transferase</keyword>
<protein>
    <recommendedName>
        <fullName evidence="8">Caffeoyl-CoA O-methyltransferase</fullName>
    </recommendedName>
</protein>
<evidence type="ECO:0000256" key="3">
    <source>
        <dbReference type="ARBA" id="ARBA00022691"/>
    </source>
</evidence>
<dbReference type="GO" id="GO:0008757">
    <property type="term" value="F:S-adenosylmethionine-dependent methyltransferase activity"/>
    <property type="evidence" value="ECO:0007669"/>
    <property type="project" value="TreeGrafter"/>
</dbReference>
<dbReference type="GO" id="GO:0008171">
    <property type="term" value="F:O-methyltransferase activity"/>
    <property type="evidence" value="ECO:0007669"/>
    <property type="project" value="InterPro"/>
</dbReference>
<comment type="caution">
    <text evidence="6">The sequence shown here is derived from an EMBL/GenBank/DDBJ whole genome shotgun (WGS) entry which is preliminary data.</text>
</comment>
<evidence type="ECO:0000313" key="7">
    <source>
        <dbReference type="Proteomes" id="UP001085076"/>
    </source>
</evidence>
<dbReference type="GO" id="GO:0032259">
    <property type="term" value="P:methylation"/>
    <property type="evidence" value="ECO:0007669"/>
    <property type="project" value="UniProtKB-KW"/>
</dbReference>